<evidence type="ECO:0000313" key="1">
    <source>
        <dbReference type="EMBL" id="KAI8020969.1"/>
    </source>
</evidence>
<name>A0ACC0I5I9_9ERIC</name>
<accession>A0ACC0I5I9</accession>
<sequence>MCFKAPQVFDSAIEYLVKTIVTVLSSSITCKALRFHKAEFLCVGSGISCGDCAELIGMCVDFLGKLEGHVNEGLVSTEVAPFGGFKQSGLGREGSKYGMDEYLEVVEVAWGNSTTSQGSYETSFCRSFSR</sequence>
<comment type="caution">
    <text evidence="1">The sequence shown here is derived from an EMBL/GenBank/DDBJ whole genome shotgun (WGS) entry which is preliminary data.</text>
</comment>
<protein>
    <submittedName>
        <fullName evidence="1">Uncharacterized protein</fullName>
    </submittedName>
</protein>
<gene>
    <name evidence="1" type="ORF">LOK49_LG03G00986</name>
</gene>
<dbReference type="EMBL" id="CM045763">
    <property type="protein sequence ID" value="KAI8020969.1"/>
    <property type="molecule type" value="Genomic_DNA"/>
</dbReference>
<keyword evidence="2" id="KW-1185">Reference proteome</keyword>
<reference evidence="1 2" key="1">
    <citation type="journal article" date="2022" name="Plant J.">
        <title>Chromosome-level genome of Camellia lanceoleosa provides a valuable resource for understanding genome evolution and self-incompatibility.</title>
        <authorList>
            <person name="Gong W."/>
            <person name="Xiao S."/>
            <person name="Wang L."/>
            <person name="Liao Z."/>
            <person name="Chang Y."/>
            <person name="Mo W."/>
            <person name="Hu G."/>
            <person name="Li W."/>
            <person name="Zhao G."/>
            <person name="Zhu H."/>
            <person name="Hu X."/>
            <person name="Ji K."/>
            <person name="Xiang X."/>
            <person name="Song Q."/>
            <person name="Yuan D."/>
            <person name="Jin S."/>
            <person name="Zhang L."/>
        </authorList>
    </citation>
    <scope>NUCLEOTIDE SEQUENCE [LARGE SCALE GENOMIC DNA]</scope>
    <source>
        <strain evidence="1">SQ_2022a</strain>
    </source>
</reference>
<dbReference type="Proteomes" id="UP001060215">
    <property type="component" value="Chromosome 6"/>
</dbReference>
<organism evidence="1 2">
    <name type="scientific">Camellia lanceoleosa</name>
    <dbReference type="NCBI Taxonomy" id="1840588"/>
    <lineage>
        <taxon>Eukaryota</taxon>
        <taxon>Viridiplantae</taxon>
        <taxon>Streptophyta</taxon>
        <taxon>Embryophyta</taxon>
        <taxon>Tracheophyta</taxon>
        <taxon>Spermatophyta</taxon>
        <taxon>Magnoliopsida</taxon>
        <taxon>eudicotyledons</taxon>
        <taxon>Gunneridae</taxon>
        <taxon>Pentapetalae</taxon>
        <taxon>asterids</taxon>
        <taxon>Ericales</taxon>
        <taxon>Theaceae</taxon>
        <taxon>Camellia</taxon>
    </lineage>
</organism>
<evidence type="ECO:0000313" key="2">
    <source>
        <dbReference type="Proteomes" id="UP001060215"/>
    </source>
</evidence>
<proteinExistence type="predicted"/>